<gene>
    <name evidence="7" type="ORF">L207DRAFT_549274</name>
    <name evidence="6" type="ORF">L207DRAFT_620122</name>
</gene>
<evidence type="ECO:0000313" key="6">
    <source>
        <dbReference type="EMBL" id="PMD28783.1"/>
    </source>
</evidence>
<evidence type="ECO:0000256" key="4">
    <source>
        <dbReference type="ARBA" id="ARBA00023136"/>
    </source>
</evidence>
<name>A0A2J6QR99_HYAVF</name>
<dbReference type="Pfam" id="PF04479">
    <property type="entry name" value="RTA1"/>
    <property type="match status" value="1"/>
</dbReference>
<feature type="transmembrane region" description="Helical" evidence="5">
    <location>
        <begin position="47"/>
        <end position="67"/>
    </location>
</feature>
<feature type="transmembrane region" description="Helical" evidence="5">
    <location>
        <begin position="20"/>
        <end position="40"/>
    </location>
</feature>
<evidence type="ECO:0000256" key="3">
    <source>
        <dbReference type="ARBA" id="ARBA00022989"/>
    </source>
</evidence>
<dbReference type="STRING" id="1149755.A0A2J6QR99"/>
<dbReference type="InterPro" id="IPR007568">
    <property type="entry name" value="RTA1"/>
</dbReference>
<dbReference type="AlphaFoldDB" id="A0A2J6QR99"/>
<proteinExistence type="predicted"/>
<keyword evidence="8" id="KW-1185">Reference proteome</keyword>
<dbReference type="GO" id="GO:0016020">
    <property type="term" value="C:membrane"/>
    <property type="evidence" value="ECO:0007669"/>
    <property type="project" value="UniProtKB-SubCell"/>
</dbReference>
<evidence type="ECO:0000256" key="2">
    <source>
        <dbReference type="ARBA" id="ARBA00022692"/>
    </source>
</evidence>
<dbReference type="OrthoDB" id="3358017at2759"/>
<keyword evidence="3 5" id="KW-1133">Transmembrane helix</keyword>
<feature type="transmembrane region" description="Helical" evidence="5">
    <location>
        <begin position="106"/>
        <end position="123"/>
    </location>
</feature>
<evidence type="ECO:0000313" key="8">
    <source>
        <dbReference type="Proteomes" id="UP000235786"/>
    </source>
</evidence>
<comment type="subcellular location">
    <subcellularLocation>
        <location evidence="1">Membrane</location>
        <topology evidence="1">Multi-pass membrane protein</topology>
    </subcellularLocation>
</comment>
<feature type="transmembrane region" description="Helical" evidence="5">
    <location>
        <begin position="143"/>
        <end position="167"/>
    </location>
</feature>
<keyword evidence="4 5" id="KW-0472">Membrane</keyword>
<feature type="transmembrane region" description="Helical" evidence="5">
    <location>
        <begin position="188"/>
        <end position="207"/>
    </location>
</feature>
<evidence type="ECO:0000256" key="5">
    <source>
        <dbReference type="SAM" id="Phobius"/>
    </source>
</evidence>
<sequence length="263" mass="29410">MSNSTTADDNTYVLYRYSPSIAVAGVASGLVAIATGLHCWQMWKSRAWFLTPLLIGGLYWTIGPYVIQSVLPLVAPALFAGSIYMILGRIILIIDGESHSIIRRKWLTKMFVCGDVLAFMIQAGGSGFMSGGSPSSMKTGEKIVVGGLFVQILFFGLFVVVALAFHYRMRKVPTVRVCSEPVPWERHLHALYVSSALIMVRSIFRVIEFLTGNTGYIFSHEWFMWLFDALLMMFVLILFVYIHPGEIRRYLDGAKGLACGIFR</sequence>
<dbReference type="EMBL" id="KZ613966">
    <property type="protein sequence ID" value="PMD30504.1"/>
    <property type="molecule type" value="Genomic_DNA"/>
</dbReference>
<dbReference type="PANTHER" id="PTHR31465:SF1">
    <property type="entry name" value="PROTEIN RTA1-RELATED"/>
    <property type="match status" value="1"/>
</dbReference>
<protein>
    <submittedName>
        <fullName evidence="6">RTA1-domain-containing protein</fullName>
    </submittedName>
</protein>
<dbReference type="EMBL" id="KZ613989">
    <property type="protein sequence ID" value="PMD28783.1"/>
    <property type="molecule type" value="Genomic_DNA"/>
</dbReference>
<evidence type="ECO:0000256" key="1">
    <source>
        <dbReference type="ARBA" id="ARBA00004141"/>
    </source>
</evidence>
<dbReference type="PANTHER" id="PTHR31465">
    <property type="entry name" value="PROTEIN RTA1-RELATED"/>
    <property type="match status" value="1"/>
</dbReference>
<evidence type="ECO:0000313" key="7">
    <source>
        <dbReference type="EMBL" id="PMD30504.1"/>
    </source>
</evidence>
<feature type="transmembrane region" description="Helical" evidence="5">
    <location>
        <begin position="73"/>
        <end position="94"/>
    </location>
</feature>
<organism evidence="6 8">
    <name type="scientific">Hyaloscypha variabilis (strain UAMH 11265 / GT02V1 / F)</name>
    <name type="common">Meliniomyces variabilis</name>
    <dbReference type="NCBI Taxonomy" id="1149755"/>
    <lineage>
        <taxon>Eukaryota</taxon>
        <taxon>Fungi</taxon>
        <taxon>Dikarya</taxon>
        <taxon>Ascomycota</taxon>
        <taxon>Pezizomycotina</taxon>
        <taxon>Leotiomycetes</taxon>
        <taxon>Helotiales</taxon>
        <taxon>Hyaloscyphaceae</taxon>
        <taxon>Hyaloscypha</taxon>
        <taxon>Hyaloscypha variabilis</taxon>
    </lineage>
</organism>
<feature type="transmembrane region" description="Helical" evidence="5">
    <location>
        <begin position="222"/>
        <end position="242"/>
    </location>
</feature>
<dbReference type="Proteomes" id="UP000235786">
    <property type="component" value="Unassembled WGS sequence"/>
</dbReference>
<accession>A0A2J6QR99</accession>
<keyword evidence="2 5" id="KW-0812">Transmembrane</keyword>
<reference evidence="6 8" key="1">
    <citation type="submission" date="2016-04" db="EMBL/GenBank/DDBJ databases">
        <title>A degradative enzymes factory behind the ericoid mycorrhizal symbiosis.</title>
        <authorList>
            <consortium name="DOE Joint Genome Institute"/>
            <person name="Martino E."/>
            <person name="Morin E."/>
            <person name="Grelet G."/>
            <person name="Kuo A."/>
            <person name="Kohler A."/>
            <person name="Daghino S."/>
            <person name="Barry K."/>
            <person name="Choi C."/>
            <person name="Cichocki N."/>
            <person name="Clum A."/>
            <person name="Copeland A."/>
            <person name="Hainaut M."/>
            <person name="Haridas S."/>
            <person name="Labutti K."/>
            <person name="Lindquist E."/>
            <person name="Lipzen A."/>
            <person name="Khouja H.-R."/>
            <person name="Murat C."/>
            <person name="Ohm R."/>
            <person name="Olson A."/>
            <person name="Spatafora J."/>
            <person name="Veneault-Fourrey C."/>
            <person name="Henrissat B."/>
            <person name="Grigoriev I."/>
            <person name="Martin F."/>
            <person name="Perotto S."/>
        </authorList>
    </citation>
    <scope>NUCLEOTIDE SEQUENCE [LARGE SCALE GENOMIC DNA]</scope>
    <source>
        <strain evidence="6 8">F</strain>
    </source>
</reference>